<proteinExistence type="inferred from homology"/>
<dbReference type="RefSeq" id="WP_073390195.1">
    <property type="nucleotide sequence ID" value="NZ_FQXK01000048.1"/>
</dbReference>
<dbReference type="Proteomes" id="UP000184278">
    <property type="component" value="Unassembled WGS sequence"/>
</dbReference>
<evidence type="ECO:0000256" key="3">
    <source>
        <dbReference type="ARBA" id="ARBA00023001"/>
    </source>
</evidence>
<dbReference type="GO" id="GO:0009986">
    <property type="term" value="C:cell surface"/>
    <property type="evidence" value="ECO:0007669"/>
    <property type="project" value="TreeGrafter"/>
</dbReference>
<keyword evidence="5 7" id="KW-0326">Glycosidase</keyword>
<evidence type="ECO:0000313" key="12">
    <source>
        <dbReference type="Proteomes" id="UP000184278"/>
    </source>
</evidence>
<dbReference type="PANTHER" id="PTHR31297:SF17">
    <property type="entry name" value="ENDOGLUCANASE"/>
    <property type="match status" value="1"/>
</dbReference>
<evidence type="ECO:0000256" key="8">
    <source>
        <dbReference type="SAM" id="MobiDB-lite"/>
    </source>
</evidence>
<reference evidence="12" key="1">
    <citation type="submission" date="2016-11" db="EMBL/GenBank/DDBJ databases">
        <authorList>
            <person name="Varghese N."/>
            <person name="Submissions S."/>
        </authorList>
    </citation>
    <scope>NUCLEOTIDE SEQUENCE [LARGE SCALE GENOMIC DNA]</scope>
    <source>
        <strain evidence="12">DSM 3071</strain>
    </source>
</reference>
<dbReference type="GO" id="GO:0005576">
    <property type="term" value="C:extracellular region"/>
    <property type="evidence" value="ECO:0007669"/>
    <property type="project" value="TreeGrafter"/>
</dbReference>
<name>A0A1M6F897_BUTFI</name>
<dbReference type="InterPro" id="IPR001547">
    <property type="entry name" value="Glyco_hydro_5"/>
</dbReference>
<dbReference type="Pfam" id="PF00150">
    <property type="entry name" value="Cellulase"/>
    <property type="match status" value="1"/>
</dbReference>
<feature type="region of interest" description="Disordered" evidence="8">
    <location>
        <begin position="22"/>
        <end position="82"/>
    </location>
</feature>
<dbReference type="PROSITE" id="PS00659">
    <property type="entry name" value="GLYCOSYL_HYDROL_F5"/>
    <property type="match status" value="1"/>
</dbReference>
<comment type="similarity">
    <text evidence="7">Belongs to the glycosyl hydrolase 5 (cellulase A) family.</text>
</comment>
<dbReference type="OrthoDB" id="9800955at2"/>
<protein>
    <submittedName>
        <fullName evidence="11">Endoglucanase</fullName>
    </submittedName>
</protein>
<dbReference type="InterPro" id="IPR018087">
    <property type="entry name" value="Glyco_hydro_5_CS"/>
</dbReference>
<keyword evidence="6" id="KW-0624">Polysaccharide degradation</keyword>
<feature type="chain" id="PRO_5012951784" evidence="9">
    <location>
        <begin position="25"/>
        <end position="452"/>
    </location>
</feature>
<sequence length="452" mass="50610">MKKKVLSLLLVAALVGCGNSGDNAQNNAIDTASNNADANASDDDTDVKGNAGEEAADDKAGDASSTEDNTTDPSKEDDEMATDITVPEIDITAKEIPDNESLSFVHDMKIGYNIGNTFDAYKDADVKDDMTIETAWGNDKVTKEYVKAIHDNGFNTVRIPISWHNHVDENYNINEAWLDRVQEVVDYAVEEDMYIIINIHHDNHLEANAFYPDEAHKEQSLKYIESIWTQVADRFKDYDKKLIFEGMNEPRLVGHNNEWWIDPNNEDCKESISVINELNQKFVDVVRASGSNNKDRYLMCPGYCASPDGVLNDGFVMPTDSADNKIILSVHAYTPYSFALESPGIDNFDASVYSSHKDIDDFMDKLYTKYISQGIPVVIGECGCVNKNGNLQDRVDWAAYYTAKAASCGMPILWWDNGAFTGNGELFGFIRRDDGTLEYPQIMEAMRKYAME</sequence>
<keyword evidence="2 7" id="KW-0378">Hydrolase</keyword>
<evidence type="ECO:0000259" key="10">
    <source>
        <dbReference type="Pfam" id="PF00150"/>
    </source>
</evidence>
<keyword evidence="3" id="KW-0136">Cellulose degradation</keyword>
<evidence type="ECO:0000256" key="9">
    <source>
        <dbReference type="SAM" id="SignalP"/>
    </source>
</evidence>
<dbReference type="PANTHER" id="PTHR31297">
    <property type="entry name" value="GLUCAN ENDO-1,6-BETA-GLUCOSIDASE B"/>
    <property type="match status" value="1"/>
</dbReference>
<feature type="compositionally biased region" description="Low complexity" evidence="8">
    <location>
        <begin position="26"/>
        <end position="39"/>
    </location>
</feature>
<evidence type="ECO:0000256" key="2">
    <source>
        <dbReference type="ARBA" id="ARBA00022801"/>
    </source>
</evidence>
<dbReference type="EMBL" id="FQXK01000048">
    <property type="protein sequence ID" value="SHI93876.1"/>
    <property type="molecule type" value="Genomic_DNA"/>
</dbReference>
<dbReference type="InterPro" id="IPR050386">
    <property type="entry name" value="Glycosyl_hydrolase_5"/>
</dbReference>
<evidence type="ECO:0000256" key="7">
    <source>
        <dbReference type="RuleBase" id="RU361153"/>
    </source>
</evidence>
<evidence type="ECO:0000313" key="11">
    <source>
        <dbReference type="EMBL" id="SHI93876.1"/>
    </source>
</evidence>
<dbReference type="PROSITE" id="PS51257">
    <property type="entry name" value="PROKAR_LIPOPROTEIN"/>
    <property type="match status" value="1"/>
</dbReference>
<organism evidence="11 12">
    <name type="scientific">Butyrivibrio fibrisolvens DSM 3071</name>
    <dbReference type="NCBI Taxonomy" id="1121131"/>
    <lineage>
        <taxon>Bacteria</taxon>
        <taxon>Bacillati</taxon>
        <taxon>Bacillota</taxon>
        <taxon>Clostridia</taxon>
        <taxon>Lachnospirales</taxon>
        <taxon>Lachnospiraceae</taxon>
        <taxon>Butyrivibrio</taxon>
    </lineage>
</organism>
<dbReference type="SUPFAM" id="SSF51445">
    <property type="entry name" value="(Trans)glycosidases"/>
    <property type="match status" value="1"/>
</dbReference>
<feature type="domain" description="Glycoside hydrolase family 5" evidence="10">
    <location>
        <begin position="131"/>
        <end position="419"/>
    </location>
</feature>
<dbReference type="Gene3D" id="3.20.20.80">
    <property type="entry name" value="Glycosidases"/>
    <property type="match status" value="1"/>
</dbReference>
<evidence type="ECO:0000256" key="6">
    <source>
        <dbReference type="ARBA" id="ARBA00023326"/>
    </source>
</evidence>
<feature type="signal peptide" evidence="9">
    <location>
        <begin position="1"/>
        <end position="24"/>
    </location>
</feature>
<keyword evidence="12" id="KW-1185">Reference proteome</keyword>
<accession>A0A1M6F897</accession>
<dbReference type="InterPro" id="IPR017853">
    <property type="entry name" value="GH"/>
</dbReference>
<evidence type="ECO:0000256" key="4">
    <source>
        <dbReference type="ARBA" id="ARBA00023277"/>
    </source>
</evidence>
<evidence type="ECO:0000256" key="1">
    <source>
        <dbReference type="ARBA" id="ARBA00022729"/>
    </source>
</evidence>
<evidence type="ECO:0000256" key="5">
    <source>
        <dbReference type="ARBA" id="ARBA00023295"/>
    </source>
</evidence>
<gene>
    <name evidence="11" type="ORF">SAMN02745229_03867</name>
</gene>
<keyword evidence="1 9" id="KW-0732">Signal</keyword>
<dbReference type="GO" id="GO:0008422">
    <property type="term" value="F:beta-glucosidase activity"/>
    <property type="evidence" value="ECO:0007669"/>
    <property type="project" value="TreeGrafter"/>
</dbReference>
<keyword evidence="4" id="KW-0119">Carbohydrate metabolism</keyword>
<dbReference type="STRING" id="1121131.SAMN02745229_03867"/>
<dbReference type="GeneID" id="89510045"/>
<dbReference type="AlphaFoldDB" id="A0A1M6F897"/>
<dbReference type="GO" id="GO:0030245">
    <property type="term" value="P:cellulose catabolic process"/>
    <property type="evidence" value="ECO:0007669"/>
    <property type="project" value="UniProtKB-KW"/>
</dbReference>